<evidence type="ECO:0000256" key="3">
    <source>
        <dbReference type="PROSITE-ProRule" id="PRU00339"/>
    </source>
</evidence>
<dbReference type="GO" id="GO:0000993">
    <property type="term" value="F:RNA polymerase II complex binding"/>
    <property type="evidence" value="ECO:0007669"/>
    <property type="project" value="TreeGrafter"/>
</dbReference>
<dbReference type="Proteomes" id="UP000789572">
    <property type="component" value="Unassembled WGS sequence"/>
</dbReference>
<keyword evidence="6" id="KW-1185">Reference proteome</keyword>
<dbReference type="InterPro" id="IPR011990">
    <property type="entry name" value="TPR-like_helical_dom_sf"/>
</dbReference>
<dbReference type="Gene3D" id="1.25.40.10">
    <property type="entry name" value="Tetratricopeptide repeat domain"/>
    <property type="match status" value="4"/>
</dbReference>
<keyword evidence="1" id="KW-0677">Repeat</keyword>
<evidence type="ECO:0000256" key="2">
    <source>
        <dbReference type="ARBA" id="ARBA00022803"/>
    </source>
</evidence>
<keyword evidence="2 3" id="KW-0802">TPR repeat</keyword>
<reference evidence="5" key="1">
    <citation type="submission" date="2021-06" db="EMBL/GenBank/DDBJ databases">
        <authorList>
            <person name="Kallberg Y."/>
            <person name="Tangrot J."/>
            <person name="Rosling A."/>
        </authorList>
    </citation>
    <scope>NUCLEOTIDE SEQUENCE</scope>
    <source>
        <strain evidence="5">IA702</strain>
    </source>
</reference>
<evidence type="ECO:0000256" key="4">
    <source>
        <dbReference type="SAM" id="MobiDB-lite"/>
    </source>
</evidence>
<feature type="compositionally biased region" description="Basic and acidic residues" evidence="4">
    <location>
        <begin position="974"/>
        <end position="989"/>
    </location>
</feature>
<dbReference type="EMBL" id="CAJVPJ010002021">
    <property type="protein sequence ID" value="CAG8610884.1"/>
    <property type="molecule type" value="Genomic_DNA"/>
</dbReference>
<accession>A0A9N9CPG6</accession>
<dbReference type="GO" id="GO:0016593">
    <property type="term" value="C:Cdc73/Paf1 complex"/>
    <property type="evidence" value="ECO:0007669"/>
    <property type="project" value="TreeGrafter"/>
</dbReference>
<dbReference type="PROSITE" id="PS50005">
    <property type="entry name" value="TPR"/>
    <property type="match status" value="5"/>
</dbReference>
<feature type="repeat" description="TPR" evidence="3">
    <location>
        <begin position="551"/>
        <end position="584"/>
    </location>
</feature>
<feature type="repeat" description="TPR" evidence="3">
    <location>
        <begin position="235"/>
        <end position="268"/>
    </location>
</feature>
<dbReference type="InterPro" id="IPR031101">
    <property type="entry name" value="Ctr9"/>
</dbReference>
<feature type="region of interest" description="Disordered" evidence="4">
    <location>
        <begin position="956"/>
        <end position="989"/>
    </location>
</feature>
<dbReference type="OrthoDB" id="343875at2759"/>
<feature type="repeat" description="TPR" evidence="3">
    <location>
        <begin position="386"/>
        <end position="419"/>
    </location>
</feature>
<gene>
    <name evidence="5" type="ORF">POCULU_LOCUS7942</name>
</gene>
<dbReference type="Pfam" id="PF13432">
    <property type="entry name" value="TPR_16"/>
    <property type="match status" value="3"/>
</dbReference>
<dbReference type="PANTHER" id="PTHR14027:SF2">
    <property type="entry name" value="RNA POLYMERASE-ASSOCIATED PROTEIN CTR9 HOMOLOG"/>
    <property type="match status" value="1"/>
</dbReference>
<dbReference type="PANTHER" id="PTHR14027">
    <property type="entry name" value="RNA POLYMERASE-ASSOCIATED PROTEIN CTR9"/>
    <property type="match status" value="1"/>
</dbReference>
<dbReference type="GO" id="GO:0006368">
    <property type="term" value="P:transcription elongation by RNA polymerase II"/>
    <property type="evidence" value="ECO:0007669"/>
    <property type="project" value="TreeGrafter"/>
</dbReference>
<sequence length="989" mass="114697">MYQYNGSVQTDAAFSSEIQEVDMEDVGQDYDGKSLRSLINRSKKDVVEVPLKKTDQVVEIDLSQVHNAGEIFDILNQENSEMLYYLLFAIEFTKRDQDEDAIAMAEQGLNAPGNDQSKVALLNLLASLYIRKGRTLPSTAKDERATCYAQATERYNQTSQIDSRNPITWVGKGLLYLARNDGDLAARAFDNALEFSPNNLMALFGRARILYLKKNYKEALRTYQHILKLAPKNTPDPRVGIGLCYNKLNMYGEAYYAFERAVKVNPDNVSALILLATMDFNGAKNTEISGEERFENFSDGLHRLKQAHKINPKQSMALNLLANYFFLKRDLETALDLARRAEVYHDSRPILAESHYQQARVFHILEDWEKAFYHYQQAVIAFDDHIPAQFGLGQCWLHRKEYNLAKEKFERVLQKDRNDIDARTVLCALKTINMDKDIIPEVRKDLEGISALKHEELTDPTIHIELGRLWEDQNLYKSRRSFMKAAEIYEQRGELVPPALLNELGYVQYRRSFTTSSSSVQKLLNDALDCFKKALETVQSLPDSEKSRLITGIMYNIGLTYEQLNRNEEAKEVHTEIVRMNPGYNRARLRLGVLEEKDRNYRKAEEIYKEIISDLETDTEARIRLATLATQQHHYRTARHGFEKLLSTCDKHNIYALTVLGCFWLNTARDKKDDYDERARAYQKACEFFRRILQLDGFNFYAANGVAVAMAETGRVHEAKDVFIKLREHVASYSPEININLAHACVETGEYERAAITYESVSKKRYKHKNPEILLWIARAHYLRSKETRDHFSVDLALRWTEKAHHLQPTNVLIIYNMAMLAQVYCATITERNVTERSLKQLNKAVGRANWAKTAFSTLMGMPETEAFNVTRYELTNRERYSVSLIHTCKAKLDEQREYERLKMEAALEGKRKYEELQKKRAQAMAEEEARRKAEQEAIEENRRLMEERVKIFRLEENSDEEKEEKRRKKGKRKADEADGSSRSRVRTE</sequence>
<dbReference type="GO" id="GO:0006355">
    <property type="term" value="P:regulation of DNA-templated transcription"/>
    <property type="evidence" value="ECO:0007669"/>
    <property type="project" value="InterPro"/>
</dbReference>
<dbReference type="InterPro" id="IPR019734">
    <property type="entry name" value="TPR_rpt"/>
</dbReference>
<evidence type="ECO:0000313" key="6">
    <source>
        <dbReference type="Proteomes" id="UP000789572"/>
    </source>
</evidence>
<comment type="caution">
    <text evidence="5">The sequence shown here is derived from an EMBL/GenBank/DDBJ whole genome shotgun (WGS) entry which is preliminary data.</text>
</comment>
<organism evidence="5 6">
    <name type="scientific">Paraglomus occultum</name>
    <dbReference type="NCBI Taxonomy" id="144539"/>
    <lineage>
        <taxon>Eukaryota</taxon>
        <taxon>Fungi</taxon>
        <taxon>Fungi incertae sedis</taxon>
        <taxon>Mucoromycota</taxon>
        <taxon>Glomeromycotina</taxon>
        <taxon>Glomeromycetes</taxon>
        <taxon>Paraglomerales</taxon>
        <taxon>Paraglomeraceae</taxon>
        <taxon>Paraglomus</taxon>
    </lineage>
</organism>
<name>A0A9N9CPG6_9GLOM</name>
<dbReference type="SMART" id="SM00028">
    <property type="entry name" value="TPR"/>
    <property type="match status" value="12"/>
</dbReference>
<evidence type="ECO:0000313" key="5">
    <source>
        <dbReference type="EMBL" id="CAG8610884.1"/>
    </source>
</evidence>
<feature type="repeat" description="TPR" evidence="3">
    <location>
        <begin position="200"/>
        <end position="233"/>
    </location>
</feature>
<dbReference type="SUPFAM" id="SSF48452">
    <property type="entry name" value="TPR-like"/>
    <property type="match status" value="2"/>
</dbReference>
<evidence type="ECO:0000256" key="1">
    <source>
        <dbReference type="ARBA" id="ARBA00022737"/>
    </source>
</evidence>
<dbReference type="Pfam" id="PF13181">
    <property type="entry name" value="TPR_8"/>
    <property type="match status" value="1"/>
</dbReference>
<protein>
    <submittedName>
        <fullName evidence="5">1816_t:CDS:1</fullName>
    </submittedName>
</protein>
<feature type="repeat" description="TPR" evidence="3">
    <location>
        <begin position="166"/>
        <end position="199"/>
    </location>
</feature>
<dbReference type="AlphaFoldDB" id="A0A9N9CPG6"/>
<proteinExistence type="predicted"/>